<dbReference type="RefSeq" id="WP_047035924.1">
    <property type="nucleotide sequence ID" value="NZ_CP011403.1"/>
</dbReference>
<accession>A0A0F7PZZ8</accession>
<feature type="transmembrane region" description="Helical" evidence="8">
    <location>
        <begin position="474"/>
        <end position="493"/>
    </location>
</feature>
<keyword evidence="5 8" id="KW-0812">Transmembrane</keyword>
<feature type="transmembrane region" description="Helical" evidence="8">
    <location>
        <begin position="447"/>
        <end position="468"/>
    </location>
</feature>
<evidence type="ECO:0000256" key="1">
    <source>
        <dbReference type="ARBA" id="ARBA00004651"/>
    </source>
</evidence>
<dbReference type="GO" id="GO:0005886">
    <property type="term" value="C:plasma membrane"/>
    <property type="evidence" value="ECO:0007669"/>
    <property type="project" value="UniProtKB-SubCell"/>
</dbReference>
<dbReference type="AlphaFoldDB" id="A0A0F7PZZ8"/>
<feature type="transmembrane region" description="Helical" evidence="8">
    <location>
        <begin position="226"/>
        <end position="246"/>
    </location>
</feature>
<evidence type="ECO:0000313" key="10">
    <source>
        <dbReference type="Proteomes" id="UP000035027"/>
    </source>
</evidence>
<organism evidence="9 10">
    <name type="scientific">Ligilactobacillus salivarius str. Ren</name>
    <dbReference type="NCBI Taxonomy" id="1194971"/>
    <lineage>
        <taxon>Bacteria</taxon>
        <taxon>Bacillati</taxon>
        <taxon>Bacillota</taxon>
        <taxon>Bacilli</taxon>
        <taxon>Lactobacillales</taxon>
        <taxon>Lactobacillaceae</taxon>
        <taxon>Ligilactobacillus</taxon>
    </lineage>
</organism>
<evidence type="ECO:0000256" key="7">
    <source>
        <dbReference type="ARBA" id="ARBA00023136"/>
    </source>
</evidence>
<evidence type="ECO:0000313" key="9">
    <source>
        <dbReference type="EMBL" id="AKI04984.1"/>
    </source>
</evidence>
<dbReference type="Proteomes" id="UP000035027">
    <property type="component" value="Chromosome"/>
</dbReference>
<proteinExistence type="inferred from homology"/>
<evidence type="ECO:0000256" key="6">
    <source>
        <dbReference type="ARBA" id="ARBA00022989"/>
    </source>
</evidence>
<feature type="transmembrane region" description="Helical" evidence="8">
    <location>
        <begin position="90"/>
        <end position="114"/>
    </location>
</feature>
<protein>
    <submittedName>
        <fullName evidence="9">Glycine betaine transporter OpuD</fullName>
    </submittedName>
</protein>
<comment type="subcellular location">
    <subcellularLocation>
        <location evidence="1">Cell membrane</location>
        <topology evidence="1">Multi-pass membrane protein</topology>
    </subcellularLocation>
</comment>
<dbReference type="NCBIfam" id="TIGR00842">
    <property type="entry name" value="bcct"/>
    <property type="match status" value="1"/>
</dbReference>
<evidence type="ECO:0000256" key="5">
    <source>
        <dbReference type="ARBA" id="ARBA00022692"/>
    </source>
</evidence>
<dbReference type="Pfam" id="PF02028">
    <property type="entry name" value="BCCT"/>
    <property type="match status" value="1"/>
</dbReference>
<gene>
    <name evidence="9" type="ORF">LsR_01442</name>
</gene>
<comment type="similarity">
    <text evidence="2">Belongs to the BCCT transporter (TC 2.A.15) family.</text>
</comment>
<dbReference type="GO" id="GO:0022857">
    <property type="term" value="F:transmembrane transporter activity"/>
    <property type="evidence" value="ECO:0007669"/>
    <property type="project" value="InterPro"/>
</dbReference>
<keyword evidence="4" id="KW-1003">Cell membrane</keyword>
<feature type="transmembrane region" description="Helical" evidence="8">
    <location>
        <begin position="403"/>
        <end position="427"/>
    </location>
</feature>
<keyword evidence="6 8" id="KW-1133">Transmembrane helix</keyword>
<dbReference type="PATRIC" id="fig|1194971.3.peg.1446"/>
<feature type="transmembrane region" description="Helical" evidence="8">
    <location>
        <begin position="51"/>
        <end position="69"/>
    </location>
</feature>
<feature type="transmembrane region" description="Helical" evidence="8">
    <location>
        <begin position="343"/>
        <end position="362"/>
    </location>
</feature>
<sequence>MKKKLDIDWSMIYIPITAVIVISIIFMIYPASSKEHLKNIRMFLSNNFESYYIVIALAFVICTLYLAFSKYGKIKLGKESTTPEYSNIKWGMMIFTSTMSADIIFYSLCEWIMYSQESYMNHIPGGLQKWGLTYSLFHWGPMAWGFYIILSVCFGYMLHVSNRERQRFSEACRPLLGKYTDGIAGKIIDLFAIFALIAGTATTFSMSMPLLSAAINQVTGIPNNKILSVMILLLVALIYTIVAFIGMKGLAKLANISVVLFLTLLIYVFVFSGEQRFIIENGISSIGNLVNNFVNISTDTDPLRKYTFIQNWTVYYWSYWMVWCVATPFFIGKISKGRTIKNVILGGYSWGLAGTYLSFIIMSDYGLNRQFTGKNDFIKMLENGNDYASIIISIFKTIPLSNIGLLLVVLAMVGLYSTVFDSITMVFSAYSYKNLALDQEPDKKIRVFWAIVFIILPIALILTGNSVYNLQSVSIIAAFPIGMIMIAIVGSFLKEIKNNHK</sequence>
<dbReference type="PANTHER" id="PTHR30047:SF7">
    <property type="entry name" value="HIGH-AFFINITY CHOLINE TRANSPORT PROTEIN"/>
    <property type="match status" value="1"/>
</dbReference>
<feature type="transmembrane region" description="Helical" evidence="8">
    <location>
        <begin position="12"/>
        <end position="31"/>
    </location>
</feature>
<evidence type="ECO:0000256" key="2">
    <source>
        <dbReference type="ARBA" id="ARBA00005658"/>
    </source>
</evidence>
<feature type="transmembrane region" description="Helical" evidence="8">
    <location>
        <begin position="187"/>
        <end position="206"/>
    </location>
</feature>
<evidence type="ECO:0000256" key="3">
    <source>
        <dbReference type="ARBA" id="ARBA00022448"/>
    </source>
</evidence>
<dbReference type="InterPro" id="IPR000060">
    <property type="entry name" value="BCCT_transptr"/>
</dbReference>
<keyword evidence="7 8" id="KW-0472">Membrane</keyword>
<evidence type="ECO:0000256" key="4">
    <source>
        <dbReference type="ARBA" id="ARBA00022475"/>
    </source>
</evidence>
<evidence type="ECO:0000256" key="8">
    <source>
        <dbReference type="SAM" id="Phobius"/>
    </source>
</evidence>
<reference evidence="9 10" key="1">
    <citation type="submission" date="2015-05" db="EMBL/GenBank/DDBJ databases">
        <title>Complete genome sequence of Lactobacillus salivarius Ren, a probiotic strain with antitumor activity.</title>
        <authorList>
            <person name="Sun E."/>
            <person name="Zhao L."/>
            <person name="Liu S."/>
            <person name="Zhang M."/>
            <person name="Guo H."/>
            <person name="Ren F."/>
        </authorList>
    </citation>
    <scope>NUCLEOTIDE SEQUENCE [LARGE SCALE GENOMIC DNA]</scope>
    <source>
        <strain evidence="9 10">Ren</strain>
    </source>
</reference>
<feature type="transmembrane region" description="Helical" evidence="8">
    <location>
        <begin position="134"/>
        <end position="158"/>
    </location>
</feature>
<name>A0A0F7PZZ8_9LACO</name>
<feature type="transmembrane region" description="Helical" evidence="8">
    <location>
        <begin position="253"/>
        <end position="271"/>
    </location>
</feature>
<dbReference type="EMBL" id="CP011403">
    <property type="protein sequence ID" value="AKI04984.1"/>
    <property type="molecule type" value="Genomic_DNA"/>
</dbReference>
<feature type="transmembrane region" description="Helical" evidence="8">
    <location>
        <begin position="314"/>
        <end position="331"/>
    </location>
</feature>
<keyword evidence="3" id="KW-0813">Transport</keyword>
<dbReference type="PANTHER" id="PTHR30047">
    <property type="entry name" value="HIGH-AFFINITY CHOLINE TRANSPORT PROTEIN-RELATED"/>
    <property type="match status" value="1"/>
</dbReference>